<name>A0A9N9FE09_9GLOM</name>
<reference evidence="2" key="1">
    <citation type="submission" date="2021-06" db="EMBL/GenBank/DDBJ databases">
        <authorList>
            <person name="Kallberg Y."/>
            <person name="Tangrot J."/>
            <person name="Rosling A."/>
        </authorList>
    </citation>
    <scope>NUCLEOTIDE SEQUENCE</scope>
    <source>
        <strain evidence="2">CL551</strain>
    </source>
</reference>
<dbReference type="AlphaFoldDB" id="A0A9N9FE09"/>
<dbReference type="Proteomes" id="UP000789342">
    <property type="component" value="Unassembled WGS sequence"/>
</dbReference>
<sequence length="510" mass="59618">MASSIFNLSEIITQIIQFLEIDSLYACLMVNRTWYSIVVPILWRYPFVTRWSDAHCKIVPVYISCLESDRKTRIKELCQTFPDLVLTNPTLDYVKYLRSFNFRVLHRVVKDWCNDQEIDDFVHPQDPESISNAATTILEFLIGHIMGHSNLKKLEISVVSRYKGDYINLEFHKKVSRSCLAKIVALECDDYIERNLIFASKVCTNLVYLKIECSWENDEIVSAFIRAQKNLKHLVVSKKWPKMNELLEGENLCNSLKTVELKNNQIDNNGPLCVLSALKNLEVLQFKSWLTYREEDIMELASTPFHRLQKLVLVESRFPPLVIIRMITVNGIHLQELTLHWERRYPSSHIIKTVTENCPNIRRFDAPVQYVELPELYQLLRSCKKLESLIINDSEDEDVVDVDHFLPVMGIIIPRNLYQLSIFTPWRFSVNALQMFLMETCQAQLTCMGFYKCIDDEHLEVIAEYASKKKTLCVLELRWCETTQPARKKARAYIKNVLVYNQVGRLVECQ</sequence>
<dbReference type="Gene3D" id="3.80.10.10">
    <property type="entry name" value="Ribonuclease Inhibitor"/>
    <property type="match status" value="1"/>
</dbReference>
<proteinExistence type="predicted"/>
<protein>
    <submittedName>
        <fullName evidence="2">9761_t:CDS:1</fullName>
    </submittedName>
</protein>
<keyword evidence="3" id="KW-1185">Reference proteome</keyword>
<dbReference type="SUPFAM" id="SSF52047">
    <property type="entry name" value="RNI-like"/>
    <property type="match status" value="1"/>
</dbReference>
<gene>
    <name evidence="2" type="ORF">AMORRO_LOCUS4573</name>
</gene>
<feature type="domain" description="F-box" evidence="1">
    <location>
        <begin position="10"/>
        <end position="47"/>
    </location>
</feature>
<dbReference type="OrthoDB" id="2340930at2759"/>
<evidence type="ECO:0000259" key="1">
    <source>
        <dbReference type="Pfam" id="PF12937"/>
    </source>
</evidence>
<dbReference type="Pfam" id="PF12937">
    <property type="entry name" value="F-box-like"/>
    <property type="match status" value="1"/>
</dbReference>
<evidence type="ECO:0000313" key="2">
    <source>
        <dbReference type="EMBL" id="CAG8528879.1"/>
    </source>
</evidence>
<dbReference type="InterPro" id="IPR001810">
    <property type="entry name" value="F-box_dom"/>
</dbReference>
<organism evidence="2 3">
    <name type="scientific">Acaulospora morrowiae</name>
    <dbReference type="NCBI Taxonomy" id="94023"/>
    <lineage>
        <taxon>Eukaryota</taxon>
        <taxon>Fungi</taxon>
        <taxon>Fungi incertae sedis</taxon>
        <taxon>Mucoromycota</taxon>
        <taxon>Glomeromycotina</taxon>
        <taxon>Glomeromycetes</taxon>
        <taxon>Diversisporales</taxon>
        <taxon>Acaulosporaceae</taxon>
        <taxon>Acaulospora</taxon>
    </lineage>
</organism>
<dbReference type="SUPFAM" id="SSF81383">
    <property type="entry name" value="F-box domain"/>
    <property type="match status" value="1"/>
</dbReference>
<comment type="caution">
    <text evidence="2">The sequence shown here is derived from an EMBL/GenBank/DDBJ whole genome shotgun (WGS) entry which is preliminary data.</text>
</comment>
<accession>A0A9N9FE09</accession>
<evidence type="ECO:0000313" key="3">
    <source>
        <dbReference type="Proteomes" id="UP000789342"/>
    </source>
</evidence>
<dbReference type="InterPro" id="IPR036047">
    <property type="entry name" value="F-box-like_dom_sf"/>
</dbReference>
<dbReference type="InterPro" id="IPR032675">
    <property type="entry name" value="LRR_dom_sf"/>
</dbReference>
<dbReference type="EMBL" id="CAJVPV010002531">
    <property type="protein sequence ID" value="CAG8528879.1"/>
    <property type="molecule type" value="Genomic_DNA"/>
</dbReference>